<gene>
    <name evidence="1" type="ORF">GCM10011398_02840</name>
</gene>
<reference evidence="1" key="1">
    <citation type="journal article" date="2014" name="Int. J. Syst. Evol. Microbiol.">
        <title>Complete genome sequence of Corynebacterium casei LMG S-19264T (=DSM 44701T), isolated from a smear-ripened cheese.</title>
        <authorList>
            <consortium name="US DOE Joint Genome Institute (JGI-PGF)"/>
            <person name="Walter F."/>
            <person name="Albersmeier A."/>
            <person name="Kalinowski J."/>
            <person name="Ruckert C."/>
        </authorList>
    </citation>
    <scope>NUCLEOTIDE SEQUENCE</scope>
    <source>
        <strain evidence="1">CGMCC 1.12754</strain>
    </source>
</reference>
<dbReference type="EMBL" id="BMFR01000001">
    <property type="protein sequence ID" value="GGG62896.1"/>
    <property type="molecule type" value="Genomic_DNA"/>
</dbReference>
<proteinExistence type="predicted"/>
<sequence>MLETEYDKQSKTYKFNIKAEVTYHEPNGDLGWLYRDKDKKNYTRTRMLTVVYDGKSDKWQLDKNELYYHVVTDNEEIVFNLE</sequence>
<accession>A0A917GZI8</accession>
<protein>
    <submittedName>
        <fullName evidence="1">Uncharacterized protein</fullName>
    </submittedName>
</protein>
<keyword evidence="2" id="KW-1185">Reference proteome</keyword>
<dbReference type="AlphaFoldDB" id="A0A917GZI8"/>
<dbReference type="RefSeq" id="WP_188453563.1">
    <property type="nucleotide sequence ID" value="NZ_BMFR01000001.1"/>
</dbReference>
<comment type="caution">
    <text evidence="1">The sequence shown here is derived from an EMBL/GenBank/DDBJ whole genome shotgun (WGS) entry which is preliminary data.</text>
</comment>
<name>A0A917GZI8_9BACI</name>
<reference evidence="1" key="2">
    <citation type="submission" date="2020-09" db="EMBL/GenBank/DDBJ databases">
        <authorList>
            <person name="Sun Q."/>
            <person name="Zhou Y."/>
        </authorList>
    </citation>
    <scope>NUCLEOTIDE SEQUENCE</scope>
    <source>
        <strain evidence="1">CGMCC 1.12754</strain>
    </source>
</reference>
<dbReference type="Proteomes" id="UP000622860">
    <property type="component" value="Unassembled WGS sequence"/>
</dbReference>
<evidence type="ECO:0000313" key="1">
    <source>
        <dbReference type="EMBL" id="GGG62896.1"/>
    </source>
</evidence>
<evidence type="ECO:0000313" key="2">
    <source>
        <dbReference type="Proteomes" id="UP000622860"/>
    </source>
</evidence>
<organism evidence="1 2">
    <name type="scientific">Virgibacillus oceani</name>
    <dbReference type="NCBI Taxonomy" id="1479511"/>
    <lineage>
        <taxon>Bacteria</taxon>
        <taxon>Bacillati</taxon>
        <taxon>Bacillota</taxon>
        <taxon>Bacilli</taxon>
        <taxon>Bacillales</taxon>
        <taxon>Bacillaceae</taxon>
        <taxon>Virgibacillus</taxon>
    </lineage>
</organism>